<evidence type="ECO:0000313" key="3">
    <source>
        <dbReference type="EMBL" id="MCU4973463.1"/>
    </source>
</evidence>
<feature type="transmembrane region" description="Helical" evidence="1">
    <location>
        <begin position="12"/>
        <end position="29"/>
    </location>
</feature>
<dbReference type="EMBL" id="JAOPKA010000008">
    <property type="protein sequence ID" value="MCU4742484.1"/>
    <property type="molecule type" value="Genomic_DNA"/>
</dbReference>
<dbReference type="Proteomes" id="UP001321018">
    <property type="component" value="Unassembled WGS sequence"/>
</dbReference>
<organism evidence="2 5">
    <name type="scientific">Natronoglomus mannanivorans</name>
    <dbReference type="NCBI Taxonomy" id="2979990"/>
    <lineage>
        <taxon>Archaea</taxon>
        <taxon>Methanobacteriati</taxon>
        <taxon>Methanobacteriota</taxon>
        <taxon>Stenosarchaea group</taxon>
        <taxon>Halobacteria</taxon>
        <taxon>Halobacteriales</taxon>
        <taxon>Natrialbaceae</taxon>
        <taxon>Natronoglomus</taxon>
    </lineage>
</organism>
<reference evidence="2 4" key="1">
    <citation type="submission" date="2022-09" db="EMBL/GenBank/DDBJ databases">
        <title>Enrichment on poylsaccharides allowed isolation of novel metabolic and taxonomic groups of Haloarchaea.</title>
        <authorList>
            <person name="Sorokin D.Y."/>
            <person name="Elcheninov A.G."/>
            <person name="Khizhniak T.V."/>
            <person name="Kolganova T.V."/>
            <person name="Kublanov I.V."/>
        </authorList>
    </citation>
    <scope>NUCLEOTIDE SEQUENCE</scope>
    <source>
        <strain evidence="3 4">AArc-m2/3/4</strain>
        <strain evidence="2">AArc-xg1-1</strain>
    </source>
</reference>
<name>A0AAP2Z1P5_9EURY</name>
<feature type="transmembrane region" description="Helical" evidence="1">
    <location>
        <begin position="35"/>
        <end position="58"/>
    </location>
</feature>
<evidence type="ECO:0000313" key="5">
    <source>
        <dbReference type="Proteomes" id="UP001321018"/>
    </source>
</evidence>
<keyword evidence="1" id="KW-1133">Transmembrane helix</keyword>
<dbReference type="EMBL" id="JAOPKB010000006">
    <property type="protein sequence ID" value="MCU4973463.1"/>
    <property type="molecule type" value="Genomic_DNA"/>
</dbReference>
<dbReference type="RefSeq" id="WP_338004307.1">
    <property type="nucleotide sequence ID" value="NZ_JAOPKA010000008.1"/>
</dbReference>
<keyword evidence="1" id="KW-0472">Membrane</keyword>
<keyword evidence="1" id="KW-0812">Transmembrane</keyword>
<dbReference type="Proteomes" id="UP001320972">
    <property type="component" value="Unassembled WGS sequence"/>
</dbReference>
<evidence type="ECO:0000256" key="1">
    <source>
        <dbReference type="SAM" id="Phobius"/>
    </source>
</evidence>
<protein>
    <submittedName>
        <fullName evidence="2">Uncharacterized protein</fullName>
    </submittedName>
</protein>
<accession>A0AAP2Z1P5</accession>
<evidence type="ECO:0000313" key="2">
    <source>
        <dbReference type="EMBL" id="MCU4742484.1"/>
    </source>
</evidence>
<evidence type="ECO:0000313" key="4">
    <source>
        <dbReference type="Proteomes" id="UP001320972"/>
    </source>
</evidence>
<keyword evidence="4" id="KW-1185">Reference proteome</keyword>
<gene>
    <name evidence="3" type="ORF">OB955_12000</name>
    <name evidence="2" type="ORF">OB960_13885</name>
</gene>
<sequence length="64" mass="6829">MGILRSASRTVVGVDVLILLLLAFTFLFVDPGTGAYVVATLTLVPTVLTFVAALLVLYTGWDPF</sequence>
<dbReference type="AlphaFoldDB" id="A0AAP2Z1P5"/>
<proteinExistence type="predicted"/>
<comment type="caution">
    <text evidence="2">The sequence shown here is derived from an EMBL/GenBank/DDBJ whole genome shotgun (WGS) entry which is preliminary data.</text>
</comment>